<keyword evidence="2" id="KW-1185">Reference proteome</keyword>
<name>A0A151RL77_CAJCA</name>
<sequence length="58" mass="6602">MSLQQGSNDVSTYYTKLKSIWEELAGYKPNFQCTCGGLQSVVRSYSLILFLQLVTFFP</sequence>
<evidence type="ECO:0000313" key="2">
    <source>
        <dbReference type="Proteomes" id="UP000075243"/>
    </source>
</evidence>
<reference evidence="1" key="1">
    <citation type="journal article" date="2012" name="Nat. Biotechnol.">
        <title>Draft genome sequence of pigeonpea (Cajanus cajan), an orphan legume crop of resource-poor farmers.</title>
        <authorList>
            <person name="Varshney R.K."/>
            <person name="Chen W."/>
            <person name="Li Y."/>
            <person name="Bharti A.K."/>
            <person name="Saxena R.K."/>
            <person name="Schlueter J.A."/>
            <person name="Donoghue M.T."/>
            <person name="Azam S."/>
            <person name="Fan G."/>
            <person name="Whaley A.M."/>
            <person name="Farmer A.D."/>
            <person name="Sheridan J."/>
            <person name="Iwata A."/>
            <person name="Tuteja R."/>
            <person name="Penmetsa R.V."/>
            <person name="Wu W."/>
            <person name="Upadhyaya H.D."/>
            <person name="Yang S.P."/>
            <person name="Shah T."/>
            <person name="Saxena K.B."/>
            <person name="Michael T."/>
            <person name="McCombie W.R."/>
            <person name="Yang B."/>
            <person name="Zhang G."/>
            <person name="Yang H."/>
            <person name="Wang J."/>
            <person name="Spillane C."/>
            <person name="Cook D.R."/>
            <person name="May G.D."/>
            <person name="Xu X."/>
            <person name="Jackson S.A."/>
        </authorList>
    </citation>
    <scope>NUCLEOTIDE SEQUENCE [LARGE SCALE GENOMIC DNA]</scope>
</reference>
<accession>A0A151RL77</accession>
<proteinExistence type="predicted"/>
<dbReference type="Proteomes" id="UP000075243">
    <property type="component" value="Unassembled WGS sequence"/>
</dbReference>
<organism evidence="1 2">
    <name type="scientific">Cajanus cajan</name>
    <name type="common">Pigeon pea</name>
    <name type="synonym">Cajanus indicus</name>
    <dbReference type="NCBI Taxonomy" id="3821"/>
    <lineage>
        <taxon>Eukaryota</taxon>
        <taxon>Viridiplantae</taxon>
        <taxon>Streptophyta</taxon>
        <taxon>Embryophyta</taxon>
        <taxon>Tracheophyta</taxon>
        <taxon>Spermatophyta</taxon>
        <taxon>Magnoliopsida</taxon>
        <taxon>eudicotyledons</taxon>
        <taxon>Gunneridae</taxon>
        <taxon>Pentapetalae</taxon>
        <taxon>rosids</taxon>
        <taxon>fabids</taxon>
        <taxon>Fabales</taxon>
        <taxon>Fabaceae</taxon>
        <taxon>Papilionoideae</taxon>
        <taxon>50 kb inversion clade</taxon>
        <taxon>NPAAA clade</taxon>
        <taxon>indigoferoid/millettioid clade</taxon>
        <taxon>Phaseoleae</taxon>
        <taxon>Cajanus</taxon>
    </lineage>
</organism>
<protein>
    <recommendedName>
        <fullName evidence="3">Retrotransposon gag domain-containing protein</fullName>
    </recommendedName>
</protein>
<dbReference type="AlphaFoldDB" id="A0A151RL77"/>
<evidence type="ECO:0000313" key="1">
    <source>
        <dbReference type="EMBL" id="KYP43292.1"/>
    </source>
</evidence>
<dbReference type="Gramene" id="C.cajan_32201.t">
    <property type="protein sequence ID" value="C.cajan_32201.t.cds1"/>
    <property type="gene ID" value="C.cajan_32201"/>
</dbReference>
<dbReference type="EMBL" id="KQ483673">
    <property type="protein sequence ID" value="KYP43292.1"/>
    <property type="molecule type" value="Genomic_DNA"/>
</dbReference>
<evidence type="ECO:0008006" key="3">
    <source>
        <dbReference type="Google" id="ProtNLM"/>
    </source>
</evidence>
<gene>
    <name evidence="1" type="ORF">KK1_035248</name>
</gene>